<evidence type="ECO:0000256" key="1">
    <source>
        <dbReference type="SAM" id="MobiDB-lite"/>
    </source>
</evidence>
<dbReference type="EMBL" id="BKCJ010079975">
    <property type="protein sequence ID" value="GEW91279.1"/>
    <property type="molecule type" value="Genomic_DNA"/>
</dbReference>
<feature type="region of interest" description="Disordered" evidence="1">
    <location>
        <begin position="1"/>
        <end position="35"/>
    </location>
</feature>
<organism evidence="2">
    <name type="scientific">Tanacetum cinerariifolium</name>
    <name type="common">Dalmatian daisy</name>
    <name type="synonym">Chrysanthemum cinerariifolium</name>
    <dbReference type="NCBI Taxonomy" id="118510"/>
    <lineage>
        <taxon>Eukaryota</taxon>
        <taxon>Viridiplantae</taxon>
        <taxon>Streptophyta</taxon>
        <taxon>Embryophyta</taxon>
        <taxon>Tracheophyta</taxon>
        <taxon>Spermatophyta</taxon>
        <taxon>Magnoliopsida</taxon>
        <taxon>eudicotyledons</taxon>
        <taxon>Gunneridae</taxon>
        <taxon>Pentapetalae</taxon>
        <taxon>asterids</taxon>
        <taxon>campanulids</taxon>
        <taxon>Asterales</taxon>
        <taxon>Asteraceae</taxon>
        <taxon>Asteroideae</taxon>
        <taxon>Anthemideae</taxon>
        <taxon>Anthemidinae</taxon>
        <taxon>Tanacetum</taxon>
    </lineage>
</organism>
<feature type="compositionally biased region" description="Basic and acidic residues" evidence="1">
    <location>
        <begin position="18"/>
        <end position="28"/>
    </location>
</feature>
<dbReference type="AlphaFoldDB" id="A0A699H068"/>
<gene>
    <name evidence="2" type="ORF">Tci_263255</name>
</gene>
<proteinExistence type="predicted"/>
<reference evidence="2" key="1">
    <citation type="journal article" date="2019" name="Sci. Rep.">
        <title>Draft genome of Tanacetum cinerariifolium, the natural source of mosquito coil.</title>
        <authorList>
            <person name="Yamashiro T."/>
            <person name="Shiraishi A."/>
            <person name="Satake H."/>
            <person name="Nakayama K."/>
        </authorList>
    </citation>
    <scope>NUCLEOTIDE SEQUENCE</scope>
</reference>
<comment type="caution">
    <text evidence="2">The sequence shown here is derived from an EMBL/GenBank/DDBJ whole genome shotgun (WGS) entry which is preliminary data.</text>
</comment>
<evidence type="ECO:0000313" key="2">
    <source>
        <dbReference type="EMBL" id="GEW91279.1"/>
    </source>
</evidence>
<sequence>MAAPDLPTDIPAISHLLPSDHSEFESSERPSSSDLHETVVRKRFRGSAFDYEISVEDGVEAKIEADESNGDMIKIGVDVVHLEPDTPAFFLVSTIVVNLVDHEEAIQGMHEHLVEMPTQRLEEIEEELRVQRERAKVVKAKKDTLCAMVRSLRAIKTRLRGTVRMRERPMLGMSAILVWFMRSLDNVGCPTIRSKRISGDSRIS</sequence>
<accession>A0A699H068</accession>
<protein>
    <submittedName>
        <fullName evidence="2">Uncharacterized protein</fullName>
    </submittedName>
</protein>
<name>A0A699H068_TANCI</name>